<dbReference type="EMBL" id="LAZR01041404">
    <property type="protein sequence ID" value="KKL12083.1"/>
    <property type="molecule type" value="Genomic_DNA"/>
</dbReference>
<gene>
    <name evidence="1" type="ORF">LCGC14_2539350</name>
</gene>
<name>A0A0F9DJ92_9ZZZZ</name>
<protein>
    <submittedName>
        <fullName evidence="1">Uncharacterized protein</fullName>
    </submittedName>
</protein>
<reference evidence="1" key="1">
    <citation type="journal article" date="2015" name="Nature">
        <title>Complex archaea that bridge the gap between prokaryotes and eukaryotes.</title>
        <authorList>
            <person name="Spang A."/>
            <person name="Saw J.H."/>
            <person name="Jorgensen S.L."/>
            <person name="Zaremba-Niedzwiedzka K."/>
            <person name="Martijn J."/>
            <person name="Lind A.E."/>
            <person name="van Eijk R."/>
            <person name="Schleper C."/>
            <person name="Guy L."/>
            <person name="Ettema T.J."/>
        </authorList>
    </citation>
    <scope>NUCLEOTIDE SEQUENCE</scope>
</reference>
<sequence>MSSYCRECTPPQFFCSSEHLYEWQREFSEEQI</sequence>
<accession>A0A0F9DJ92</accession>
<proteinExistence type="predicted"/>
<dbReference type="AlphaFoldDB" id="A0A0F9DJ92"/>
<evidence type="ECO:0000313" key="1">
    <source>
        <dbReference type="EMBL" id="KKL12083.1"/>
    </source>
</evidence>
<organism evidence="1">
    <name type="scientific">marine sediment metagenome</name>
    <dbReference type="NCBI Taxonomy" id="412755"/>
    <lineage>
        <taxon>unclassified sequences</taxon>
        <taxon>metagenomes</taxon>
        <taxon>ecological metagenomes</taxon>
    </lineage>
</organism>
<feature type="non-terminal residue" evidence="1">
    <location>
        <position position="32"/>
    </location>
</feature>
<comment type="caution">
    <text evidence="1">The sequence shown here is derived from an EMBL/GenBank/DDBJ whole genome shotgun (WGS) entry which is preliminary data.</text>
</comment>